<dbReference type="InterPro" id="IPR029044">
    <property type="entry name" value="Nucleotide-diphossugar_trans"/>
</dbReference>
<dbReference type="EMBL" id="DSMG01000006">
    <property type="protein sequence ID" value="HDX29972.1"/>
    <property type="molecule type" value="Genomic_DNA"/>
</dbReference>
<dbReference type="Gene3D" id="3.90.550.10">
    <property type="entry name" value="Spore Coat Polysaccharide Biosynthesis Protein SpsA, Chain A"/>
    <property type="match status" value="1"/>
</dbReference>
<dbReference type="SUPFAM" id="SSF51161">
    <property type="entry name" value="Trimeric LpxA-like enzymes"/>
    <property type="match status" value="1"/>
</dbReference>
<sequence length="414" mass="45636">MIMAGGSSEELSVLTEVRAEAAVPFGGKFRIIDFPLSNCVNSGIFNVAILTQYKPRSLNDHIGIGKPWDLDRAQGGVRLLQPYQGGRYGDWQKGTADAVRRNLDFVVQQNEEHVLILAGDHIYLMDYRPMLRQHIQSNADLTVAVRRVNPHETHRFGIVTLGPDDRIVDFREKPKRSRETLASMGIYVFRKDLLMETLQTHEEYLDFGRDVLPAMIAEGRCVRAYAFPGYWADVGNVQAYWEANMSLLAEDPALNLYDPDWVVHTRSEERAPVKIGSNAQVGGSLISNGCWVDGIVERSILSPGVRVAEGAIIRDSVVLSDTIVEAGAIVDRCVIDKRVRIGAGARVGDGDDNTANKAMPSVLNTGLTLVGEHSVIPEGIVIGRNVVIHPESTEKDFGKRKRVPSGADIGESLR</sequence>
<dbReference type="NCBIfam" id="TIGR02092">
    <property type="entry name" value="glgD"/>
    <property type="match status" value="1"/>
</dbReference>
<evidence type="ECO:0000256" key="3">
    <source>
        <dbReference type="ARBA" id="ARBA00022679"/>
    </source>
</evidence>
<evidence type="ECO:0000256" key="6">
    <source>
        <dbReference type="ARBA" id="ARBA00022840"/>
    </source>
</evidence>
<feature type="domain" description="Glucose-1-phosphate adenylyltransferase/Bifunctional protein GlmU-like C-terminal hexapeptide" evidence="11">
    <location>
        <begin position="277"/>
        <end position="370"/>
    </location>
</feature>
<gene>
    <name evidence="12" type="primary">glgD</name>
    <name evidence="12" type="ORF">ENQ20_00585</name>
</gene>
<keyword evidence="5" id="KW-0547">Nucleotide-binding</keyword>
<dbReference type="InterPro" id="IPR056818">
    <property type="entry name" value="GlmU/GlgC-like_hexapep"/>
</dbReference>
<evidence type="ECO:0000256" key="5">
    <source>
        <dbReference type="ARBA" id="ARBA00022741"/>
    </source>
</evidence>
<evidence type="ECO:0000313" key="12">
    <source>
        <dbReference type="EMBL" id="HDX29972.1"/>
    </source>
</evidence>
<evidence type="ECO:0000256" key="4">
    <source>
        <dbReference type="ARBA" id="ARBA00022695"/>
    </source>
</evidence>
<dbReference type="InterPro" id="IPR005836">
    <property type="entry name" value="ADP_Glu_pyroP_CS"/>
</dbReference>
<name>A0A7C1FD22_9CHLR</name>
<dbReference type="InterPro" id="IPR011004">
    <property type="entry name" value="Trimer_LpxA-like_sf"/>
</dbReference>
<dbReference type="PANTHER" id="PTHR43523">
    <property type="entry name" value="GLUCOSE-1-PHOSPHATE ADENYLYLTRANSFERASE-RELATED"/>
    <property type="match status" value="1"/>
</dbReference>
<dbReference type="GO" id="GO:0005524">
    <property type="term" value="F:ATP binding"/>
    <property type="evidence" value="ECO:0007669"/>
    <property type="project" value="UniProtKB-KW"/>
</dbReference>
<dbReference type="EC" id="2.7.7.27" evidence="12"/>
<dbReference type="InterPro" id="IPR005835">
    <property type="entry name" value="NTP_transferase_dom"/>
</dbReference>
<dbReference type="GO" id="GO:0008878">
    <property type="term" value="F:glucose-1-phosphate adenylyltransferase activity"/>
    <property type="evidence" value="ECO:0007669"/>
    <property type="project" value="UniProtKB-EC"/>
</dbReference>
<evidence type="ECO:0000256" key="9">
    <source>
        <dbReference type="SAM" id="MobiDB-lite"/>
    </source>
</evidence>
<evidence type="ECO:0000256" key="8">
    <source>
        <dbReference type="ARBA" id="ARBA00023277"/>
    </source>
</evidence>
<dbReference type="Gene3D" id="2.160.10.10">
    <property type="entry name" value="Hexapeptide repeat proteins"/>
    <property type="match status" value="1"/>
</dbReference>
<keyword evidence="3 12" id="KW-0808">Transferase</keyword>
<keyword evidence="4 12" id="KW-0548">Nucleotidyltransferase</keyword>
<reference evidence="12" key="1">
    <citation type="journal article" date="2020" name="mSystems">
        <title>Genome- and Community-Level Interaction Insights into Carbon Utilization and Element Cycling Functions of Hydrothermarchaeota in Hydrothermal Sediment.</title>
        <authorList>
            <person name="Zhou Z."/>
            <person name="Liu Y."/>
            <person name="Xu W."/>
            <person name="Pan J."/>
            <person name="Luo Z.H."/>
            <person name="Li M."/>
        </authorList>
    </citation>
    <scope>NUCLEOTIDE SEQUENCE [LARGE SCALE GENOMIC DNA]</scope>
    <source>
        <strain evidence="12">SpSt-289</strain>
    </source>
</reference>
<keyword evidence="8" id="KW-0119">Carbohydrate metabolism</keyword>
<accession>A0A7C1FD22</accession>
<dbReference type="SUPFAM" id="SSF53448">
    <property type="entry name" value="Nucleotide-diphospho-sugar transferases"/>
    <property type="match status" value="1"/>
</dbReference>
<dbReference type="CDD" id="cd04651">
    <property type="entry name" value="LbH_G1P_AT_C"/>
    <property type="match status" value="1"/>
</dbReference>
<dbReference type="AlphaFoldDB" id="A0A7C1FD22"/>
<dbReference type="Pfam" id="PF24894">
    <property type="entry name" value="Hexapep_GlmU"/>
    <property type="match status" value="1"/>
</dbReference>
<keyword evidence="6" id="KW-0067">ATP-binding</keyword>
<evidence type="ECO:0000256" key="2">
    <source>
        <dbReference type="ARBA" id="ARBA00022600"/>
    </source>
</evidence>
<evidence type="ECO:0000259" key="11">
    <source>
        <dbReference type="Pfam" id="PF24894"/>
    </source>
</evidence>
<dbReference type="GO" id="GO:0005978">
    <property type="term" value="P:glycogen biosynthetic process"/>
    <property type="evidence" value="ECO:0007669"/>
    <property type="project" value="UniProtKB-KW"/>
</dbReference>
<feature type="region of interest" description="Disordered" evidence="9">
    <location>
        <begin position="393"/>
        <end position="414"/>
    </location>
</feature>
<comment type="similarity">
    <text evidence="1">Belongs to the bacterial/plant glucose-1-phosphate adenylyltransferase family.</text>
</comment>
<evidence type="ECO:0000256" key="1">
    <source>
        <dbReference type="ARBA" id="ARBA00010443"/>
    </source>
</evidence>
<dbReference type="InterPro" id="IPR011831">
    <property type="entry name" value="ADP-Glc_PPase"/>
</dbReference>
<organism evidence="12">
    <name type="scientific">Caldilinea aerophila</name>
    <dbReference type="NCBI Taxonomy" id="133453"/>
    <lineage>
        <taxon>Bacteria</taxon>
        <taxon>Bacillati</taxon>
        <taxon>Chloroflexota</taxon>
        <taxon>Caldilineae</taxon>
        <taxon>Caldilineales</taxon>
        <taxon>Caldilineaceae</taxon>
        <taxon>Caldilinea</taxon>
    </lineage>
</organism>
<dbReference type="CDD" id="cd02508">
    <property type="entry name" value="ADP_Glucose_PP"/>
    <property type="match status" value="1"/>
</dbReference>
<proteinExistence type="inferred from homology"/>
<dbReference type="Pfam" id="PF00483">
    <property type="entry name" value="NTP_transferase"/>
    <property type="match status" value="1"/>
</dbReference>
<keyword evidence="7" id="KW-0320">Glycogen biosynthesis</keyword>
<evidence type="ECO:0000259" key="10">
    <source>
        <dbReference type="Pfam" id="PF00483"/>
    </source>
</evidence>
<feature type="domain" description="Nucleotidyl transferase" evidence="10">
    <location>
        <begin position="1"/>
        <end position="248"/>
    </location>
</feature>
<evidence type="ECO:0000256" key="7">
    <source>
        <dbReference type="ARBA" id="ARBA00023056"/>
    </source>
</evidence>
<comment type="caution">
    <text evidence="12">The sequence shown here is derived from an EMBL/GenBank/DDBJ whole genome shotgun (WGS) entry which is preliminary data.</text>
</comment>
<dbReference type="PROSITE" id="PS00810">
    <property type="entry name" value="ADP_GLC_PYROPHOSPH_3"/>
    <property type="match status" value="1"/>
</dbReference>
<dbReference type="PANTHER" id="PTHR43523:SF2">
    <property type="entry name" value="GLUCOSE-1-PHOSPHATE ADENYLYLTRANSFERASE"/>
    <property type="match status" value="1"/>
</dbReference>
<dbReference type="InterPro" id="IPR011832">
    <property type="entry name" value="GlgDAde_trans"/>
</dbReference>
<protein>
    <submittedName>
        <fullName evidence="12">Glucose-1-phosphate adenylyltransferase subunit GlgD</fullName>
        <ecNumber evidence="12">2.7.7.27</ecNumber>
    </submittedName>
</protein>
<keyword evidence="2" id="KW-0321">Glycogen metabolism</keyword>